<proteinExistence type="inferred from homology"/>
<evidence type="ECO:0000256" key="2">
    <source>
        <dbReference type="ARBA" id="ARBA00022679"/>
    </source>
</evidence>
<keyword evidence="5" id="KW-1185">Reference proteome</keyword>
<protein>
    <recommendedName>
        <fullName evidence="3">4'-phosphopantetheinyl transferase domain-containing protein</fullName>
    </recommendedName>
</protein>
<dbReference type="PANTHER" id="PTHR12215:SF10">
    <property type="entry name" value="L-AMINOADIPATE-SEMIALDEHYDE DEHYDROGENASE-PHOSPHOPANTETHEINYL TRANSFERASE"/>
    <property type="match status" value="1"/>
</dbReference>
<dbReference type="InterPro" id="IPR037143">
    <property type="entry name" value="4-PPantetheinyl_Trfase_dom_sf"/>
</dbReference>
<dbReference type="Gene3D" id="3.90.470.20">
    <property type="entry name" value="4'-phosphopantetheinyl transferase domain"/>
    <property type="match status" value="1"/>
</dbReference>
<organism evidence="4 5">
    <name type="scientific">Marinobacter zhanjiangensis</name>
    <dbReference type="NCBI Taxonomy" id="578215"/>
    <lineage>
        <taxon>Bacteria</taxon>
        <taxon>Pseudomonadati</taxon>
        <taxon>Pseudomonadota</taxon>
        <taxon>Gammaproteobacteria</taxon>
        <taxon>Pseudomonadales</taxon>
        <taxon>Marinobacteraceae</taxon>
        <taxon>Marinobacter</taxon>
    </lineage>
</organism>
<feature type="domain" description="4'-phosphopantetheinyl transferase" evidence="3">
    <location>
        <begin position="112"/>
        <end position="180"/>
    </location>
</feature>
<dbReference type="InterPro" id="IPR050559">
    <property type="entry name" value="P-Pant_transferase_sf"/>
</dbReference>
<accession>A0ABQ3AM00</accession>
<reference evidence="5" key="1">
    <citation type="journal article" date="2019" name="Int. J. Syst. Evol. Microbiol.">
        <title>The Global Catalogue of Microorganisms (GCM) 10K type strain sequencing project: providing services to taxonomists for standard genome sequencing and annotation.</title>
        <authorList>
            <consortium name="The Broad Institute Genomics Platform"/>
            <consortium name="The Broad Institute Genome Sequencing Center for Infectious Disease"/>
            <person name="Wu L."/>
            <person name="Ma J."/>
        </authorList>
    </citation>
    <scope>NUCLEOTIDE SEQUENCE [LARGE SCALE GENOMIC DNA]</scope>
    <source>
        <strain evidence="5">KCTC 22280</strain>
    </source>
</reference>
<dbReference type="Pfam" id="PF01648">
    <property type="entry name" value="ACPS"/>
    <property type="match status" value="1"/>
</dbReference>
<comment type="caution">
    <text evidence="4">The sequence shown here is derived from an EMBL/GenBank/DDBJ whole genome shotgun (WGS) entry which is preliminary data.</text>
</comment>
<sequence length="260" mass="29147">MAGQSNDSNPEPARASISVWLGRQPLEPYDFPDWLGEYEREVASGMATGRLMEYVHSRWLIRQGLYGVSGRPPHLCQPVHGRPVVSAEPEGWFLSLSHSHGMSACAISSHTGIGVDIEPVFRDSSWRKIARRWFTPAEQDWLLSQSSQEAFLKVWTLKEAWLKATRRGIAGNLRTLEVTANLELTGDRPGENWHAALTEAEGFMIAVVWQDESAEAAPELHLVHNNDEAHMRPAELERLGEQPWVICPVKQLSPAQEARA</sequence>
<dbReference type="Proteomes" id="UP000601597">
    <property type="component" value="Unassembled WGS sequence"/>
</dbReference>
<evidence type="ECO:0000259" key="3">
    <source>
        <dbReference type="Pfam" id="PF01648"/>
    </source>
</evidence>
<dbReference type="RefSeq" id="WP_189571852.1">
    <property type="nucleotide sequence ID" value="NZ_BMXV01000001.1"/>
</dbReference>
<evidence type="ECO:0000313" key="4">
    <source>
        <dbReference type="EMBL" id="GGY60203.1"/>
    </source>
</evidence>
<dbReference type="SUPFAM" id="SSF56214">
    <property type="entry name" value="4'-phosphopantetheinyl transferase"/>
    <property type="match status" value="2"/>
</dbReference>
<dbReference type="EMBL" id="BMXV01000001">
    <property type="protein sequence ID" value="GGY60203.1"/>
    <property type="molecule type" value="Genomic_DNA"/>
</dbReference>
<dbReference type="InterPro" id="IPR008278">
    <property type="entry name" value="4-PPantetheinyl_Trfase_dom"/>
</dbReference>
<evidence type="ECO:0000256" key="1">
    <source>
        <dbReference type="ARBA" id="ARBA00010990"/>
    </source>
</evidence>
<evidence type="ECO:0000313" key="5">
    <source>
        <dbReference type="Proteomes" id="UP000601597"/>
    </source>
</evidence>
<dbReference type="PANTHER" id="PTHR12215">
    <property type="entry name" value="PHOSPHOPANTETHEINE TRANSFERASE"/>
    <property type="match status" value="1"/>
</dbReference>
<comment type="similarity">
    <text evidence="1">Belongs to the P-Pant transferase superfamily. Gsp/Sfp/HetI/AcpT family.</text>
</comment>
<gene>
    <name evidence="4" type="ORF">GCM10007071_03370</name>
</gene>
<name>A0ABQ3AM00_9GAMM</name>
<keyword evidence="2" id="KW-0808">Transferase</keyword>